<comment type="caution">
    <text evidence="3">The sequence shown here is derived from an EMBL/GenBank/DDBJ whole genome shotgun (WGS) entry which is preliminary data.</text>
</comment>
<feature type="domain" description="DUF6604" evidence="2">
    <location>
        <begin position="11"/>
        <end position="257"/>
    </location>
</feature>
<evidence type="ECO:0000259" key="2">
    <source>
        <dbReference type="Pfam" id="PF20253"/>
    </source>
</evidence>
<evidence type="ECO:0000313" key="4">
    <source>
        <dbReference type="Proteomes" id="UP001316803"/>
    </source>
</evidence>
<dbReference type="Proteomes" id="UP001316803">
    <property type="component" value="Unassembled WGS sequence"/>
</dbReference>
<keyword evidence="4" id="KW-1185">Reference proteome</keyword>
<accession>A0AAN8ETR2</accession>
<dbReference type="Pfam" id="PF20253">
    <property type="entry name" value="DUF6604"/>
    <property type="match status" value="1"/>
</dbReference>
<proteinExistence type="predicted"/>
<dbReference type="PANTHER" id="PTHR38795">
    <property type="entry name" value="DUF6604 DOMAIN-CONTAINING PROTEIN"/>
    <property type="match status" value="1"/>
</dbReference>
<dbReference type="AlphaFoldDB" id="A0AAN8ETR2"/>
<feature type="compositionally biased region" description="Basic residues" evidence="1">
    <location>
        <begin position="45"/>
        <end position="58"/>
    </location>
</feature>
<feature type="region of interest" description="Disordered" evidence="1">
    <location>
        <begin position="818"/>
        <end position="837"/>
    </location>
</feature>
<evidence type="ECO:0000256" key="1">
    <source>
        <dbReference type="SAM" id="MobiDB-lite"/>
    </source>
</evidence>
<protein>
    <recommendedName>
        <fullName evidence="2">DUF6604 domain-containing protein</fullName>
    </recommendedName>
</protein>
<reference evidence="3 4" key="1">
    <citation type="submission" date="2022-12" db="EMBL/GenBank/DDBJ databases">
        <title>Genomic features and morphological characterization of a novel Knufia sp. strain isolated from spacecraft assembly facility.</title>
        <authorList>
            <person name="Teixeira M."/>
            <person name="Chander A.M."/>
            <person name="Stajich J.E."/>
            <person name="Venkateswaran K."/>
        </authorList>
    </citation>
    <scope>NUCLEOTIDE SEQUENCE [LARGE SCALE GENOMIC DNA]</scope>
    <source>
        <strain evidence="3 4">FJI-L2-BK-P2</strain>
    </source>
</reference>
<dbReference type="PANTHER" id="PTHR38795:SF1">
    <property type="entry name" value="DUF6604 DOMAIN-CONTAINING PROTEIN"/>
    <property type="match status" value="1"/>
</dbReference>
<gene>
    <name evidence="3" type="ORF">OHC33_003246</name>
</gene>
<sequence>MLPPHLRSTYKQYKEDTDRIATWLAVTAKALGFDILQATSGTQKPKPKPKTKSKRKTHSTGPPEYTIPINDFTTLALHIVKHLKPPSKVSQAVLAVITRAIRARRDSNAWFQNNEQNAPPTEDGHAHFVGILQQVYAIPEPHSLQEANVDAQVDLNLSNMFAGLELQEESEEFEKVTAAQAPTPSAEKKVLVKAQPMKDFMKLPFAAFTLYTDMNRIGTFVEELWTKHLAGQMDLISVSVTADCATDLVRRLEEDFFAEFPNETPQTILTMLYEIKCKLMDVAGVYQEEGCRESWHPSMRQTVRWLFYDMREYLTEMADYFPSQEKYIVPYNPFPKSLFSNVFMVLDDGVFLDRSEDEMADLINMFQECRLLTNYTERLPVEDEFLKSVRHITNTRKVPIWTTFVARMVLNVRHILGNSTEVPFTQMQLVGHDARASVQAAINNRKGCPNESWPIQKDCMVQKVLMHVIDQWILTDGYNAVVKRHMSQANFPKEDFRVLRQHPILCGLMAFHVRLMMSNCGLSYMNSWGSGMFMAHLYNAVRQEKSCEVEWPDMESFMDVHAVECLFSNGRPQSPRDFYKRFELCMGAPLDRYSKEKSRESQFKHFKRKKSGARLLQEVGDLLLALEPRYCDDGGFKMNMNAETRPVWDPDTVEKMLNAKVKSAGDEATVRQLSPVELLTAMQESVSRELPVLTFDYFAFHCSCWSILRTLEKLCRPKLLECLNDDYRDHVDESRLPWVVGYFLRIEAHVQSDVSVGHPEARLVGLDTTSRIILPLVGQFLSQILGGPHVALTQELDKVKNSKLMFDKTLVGKEVLPLPSTKIPKTGNGKPPREHPTMHMWMDDRAFGYTEYQKQYFPRLAQQSMERLAGRPHSHLEPDGTRAAWFEEIDDHLRSDIMNKASAPYLKEDRAFFANSKYVQYFSDDMKKKALSGRF</sequence>
<dbReference type="EMBL" id="JAKLMC020000006">
    <property type="protein sequence ID" value="KAK5955605.1"/>
    <property type="molecule type" value="Genomic_DNA"/>
</dbReference>
<name>A0AAN8ETR2_9EURO</name>
<feature type="region of interest" description="Disordered" evidence="1">
    <location>
        <begin position="38"/>
        <end position="65"/>
    </location>
</feature>
<organism evidence="3 4">
    <name type="scientific">Knufia fluminis</name>
    <dbReference type="NCBI Taxonomy" id="191047"/>
    <lineage>
        <taxon>Eukaryota</taxon>
        <taxon>Fungi</taxon>
        <taxon>Dikarya</taxon>
        <taxon>Ascomycota</taxon>
        <taxon>Pezizomycotina</taxon>
        <taxon>Eurotiomycetes</taxon>
        <taxon>Chaetothyriomycetidae</taxon>
        <taxon>Chaetothyriales</taxon>
        <taxon>Trichomeriaceae</taxon>
        <taxon>Knufia</taxon>
    </lineage>
</organism>
<dbReference type="InterPro" id="IPR046539">
    <property type="entry name" value="DUF6604"/>
</dbReference>
<evidence type="ECO:0000313" key="3">
    <source>
        <dbReference type="EMBL" id="KAK5955605.1"/>
    </source>
</evidence>